<evidence type="ECO:0000313" key="1">
    <source>
        <dbReference type="EMBL" id="OGY16740.1"/>
    </source>
</evidence>
<comment type="caution">
    <text evidence="1">The sequence shown here is derived from an EMBL/GenBank/DDBJ whole genome shotgun (WGS) entry which is preliminary data.</text>
</comment>
<sequence length="185" mass="21061">MSAERRRSESKRAYTRRKKAEIRDDFALSGEQREAAKFKAQVRLTALNQSLIDLLDVWVVNQTNLPALQEDFAGFKFFSTGAENHDTALVLGRFMGMYLTATLTDSRQTQHALGFVERTWLRFGLELIGEKERNAEINAFLDTCPGVLLEFLTTETQLPDGRWLTPLQQVKNRVINPITGALDVR</sequence>
<organism evidence="1 2">
    <name type="scientific">Candidatus Chisholmbacteria bacterium RIFCSPHIGHO2_01_FULL_48_12</name>
    <dbReference type="NCBI Taxonomy" id="1797589"/>
    <lineage>
        <taxon>Bacteria</taxon>
        <taxon>Candidatus Chisholmiibacteriota</taxon>
    </lineage>
</organism>
<protein>
    <submittedName>
        <fullName evidence="1">Uncharacterized protein</fullName>
    </submittedName>
</protein>
<proteinExistence type="predicted"/>
<dbReference type="EMBL" id="MHCH01000039">
    <property type="protein sequence ID" value="OGY16740.1"/>
    <property type="molecule type" value="Genomic_DNA"/>
</dbReference>
<dbReference type="STRING" id="1797589.A2784_04615"/>
<dbReference type="Proteomes" id="UP000177324">
    <property type="component" value="Unassembled WGS sequence"/>
</dbReference>
<accession>A0A1G1VMV3</accession>
<dbReference type="AlphaFoldDB" id="A0A1G1VMV3"/>
<evidence type="ECO:0000313" key="2">
    <source>
        <dbReference type="Proteomes" id="UP000177324"/>
    </source>
</evidence>
<reference evidence="1 2" key="1">
    <citation type="journal article" date="2016" name="Nat. Commun.">
        <title>Thousands of microbial genomes shed light on interconnected biogeochemical processes in an aquifer system.</title>
        <authorList>
            <person name="Anantharaman K."/>
            <person name="Brown C.T."/>
            <person name="Hug L.A."/>
            <person name="Sharon I."/>
            <person name="Castelle C.J."/>
            <person name="Probst A.J."/>
            <person name="Thomas B.C."/>
            <person name="Singh A."/>
            <person name="Wilkins M.J."/>
            <person name="Karaoz U."/>
            <person name="Brodie E.L."/>
            <person name="Williams K.H."/>
            <person name="Hubbard S.S."/>
            <person name="Banfield J.F."/>
        </authorList>
    </citation>
    <scope>NUCLEOTIDE SEQUENCE [LARGE SCALE GENOMIC DNA]</scope>
</reference>
<name>A0A1G1VMV3_9BACT</name>
<gene>
    <name evidence="1" type="ORF">A2784_04615</name>
</gene>